<organism evidence="1 2">
    <name type="scientific">Candidatus Chaera renei</name>
    <dbReference type="NCBI Taxonomy" id="2506947"/>
    <lineage>
        <taxon>Bacteria</taxon>
        <taxon>Candidatus Saccharimonadota</taxon>
        <taxon>Candidatus Saccharimonadia</taxon>
        <taxon>Candidatus Saccharimonadales</taxon>
        <taxon>Candidatus Saccharimonadaceae</taxon>
        <taxon>Candidatus Chaera</taxon>
    </lineage>
</organism>
<reference evidence="1" key="1">
    <citation type="submission" date="2019-01" db="EMBL/GenBank/DDBJ databases">
        <title>Genomic signatures and co-occurrence patterns of the ultra-small Saccharimodia (Patescibacteria phylum) suggest a symbiotic lifestyle.</title>
        <authorList>
            <person name="Lemos L."/>
            <person name="Medeiros J."/>
            <person name="Andreote F."/>
            <person name="Fernandes G."/>
            <person name="Varani A."/>
            <person name="Oliveira G."/>
            <person name="Pylro V."/>
        </authorList>
    </citation>
    <scope>NUCLEOTIDE SEQUENCE [LARGE SCALE GENOMIC DNA]</scope>
    <source>
        <strain evidence="1">AMD01</strain>
    </source>
</reference>
<evidence type="ECO:0000313" key="1">
    <source>
        <dbReference type="EMBL" id="RWZ78065.1"/>
    </source>
</evidence>
<gene>
    <name evidence="1" type="ORF">EOT04_03115</name>
</gene>
<dbReference type="Proteomes" id="UP000289269">
    <property type="component" value="Unassembled WGS sequence"/>
</dbReference>
<evidence type="ECO:0000313" key="2">
    <source>
        <dbReference type="Proteomes" id="UP000289269"/>
    </source>
</evidence>
<accession>A0A4Q0AFZ3</accession>
<dbReference type="EMBL" id="SCKW01000039">
    <property type="protein sequence ID" value="RWZ78065.1"/>
    <property type="molecule type" value="Genomic_DNA"/>
</dbReference>
<keyword evidence="2" id="KW-1185">Reference proteome</keyword>
<proteinExistence type="predicted"/>
<sequence>MPPARPDDWTRVIELVRFNLSYPEDPAIVAAMPNSRAMAEALAKDRPERCRQLAQNLPRAPRASKRGRPMALCPEVRAVDYAINLGLIDWPEG</sequence>
<name>A0A4Q0AFZ3_9BACT</name>
<comment type="caution">
    <text evidence="1">The sequence shown here is derived from an EMBL/GenBank/DDBJ whole genome shotgun (WGS) entry which is preliminary data.</text>
</comment>
<dbReference type="AlphaFoldDB" id="A0A4Q0AFZ3"/>
<protein>
    <submittedName>
        <fullName evidence="1">Uncharacterized protein</fullName>
    </submittedName>
</protein>